<dbReference type="AlphaFoldDB" id="A0A644X2Z1"/>
<proteinExistence type="predicted"/>
<keyword evidence="1" id="KW-0812">Transmembrane</keyword>
<evidence type="ECO:0000313" key="2">
    <source>
        <dbReference type="EMBL" id="MPM10520.1"/>
    </source>
</evidence>
<evidence type="ECO:0000256" key="1">
    <source>
        <dbReference type="SAM" id="Phobius"/>
    </source>
</evidence>
<sequence length="223" mass="23759">MTAFLHYALSFPTFIYGALLLCMLVYWLIAIVGLVDVDSLDHWMLFDGSDTPDGVEHSVSALAGLLLKVGLGGIPLTVILTVLLLASWVICYALAHLVPMPAGWGLVNLLTGAALFAAAAVLGFIATVIVLRPLRGVMAMVAPPEVPKVLLGRTGLVRSAVVNASQGYGSVEDGGGGLNVQMRSPDRELVRGTEIVLIEHLKEHNAWRVVSKAEFDGLELPPR</sequence>
<keyword evidence="1" id="KW-0472">Membrane</keyword>
<comment type="caution">
    <text evidence="2">The sequence shown here is derived from an EMBL/GenBank/DDBJ whole genome shotgun (WGS) entry which is preliminary data.</text>
</comment>
<feature type="transmembrane region" description="Helical" evidence="1">
    <location>
        <begin position="14"/>
        <end position="35"/>
    </location>
</feature>
<evidence type="ECO:0008006" key="3">
    <source>
        <dbReference type="Google" id="ProtNLM"/>
    </source>
</evidence>
<reference evidence="2" key="1">
    <citation type="submission" date="2019-08" db="EMBL/GenBank/DDBJ databases">
        <authorList>
            <person name="Kucharzyk K."/>
            <person name="Murdoch R.W."/>
            <person name="Higgins S."/>
            <person name="Loffler F."/>
        </authorList>
    </citation>
    <scope>NUCLEOTIDE SEQUENCE</scope>
</reference>
<keyword evidence="1" id="KW-1133">Transmembrane helix</keyword>
<feature type="transmembrane region" description="Helical" evidence="1">
    <location>
        <begin position="107"/>
        <end position="131"/>
    </location>
</feature>
<accession>A0A644X2Z1</accession>
<feature type="transmembrane region" description="Helical" evidence="1">
    <location>
        <begin position="74"/>
        <end position="95"/>
    </location>
</feature>
<name>A0A644X2Z1_9ZZZZ</name>
<gene>
    <name evidence="2" type="ORF">SDC9_56852</name>
</gene>
<organism evidence="2">
    <name type="scientific">bioreactor metagenome</name>
    <dbReference type="NCBI Taxonomy" id="1076179"/>
    <lineage>
        <taxon>unclassified sequences</taxon>
        <taxon>metagenomes</taxon>
        <taxon>ecological metagenomes</taxon>
    </lineage>
</organism>
<protein>
    <recommendedName>
        <fullName evidence="3">Ubiquinone biosynthesis protein UbiH</fullName>
    </recommendedName>
</protein>
<dbReference type="EMBL" id="VSSQ01001704">
    <property type="protein sequence ID" value="MPM10520.1"/>
    <property type="molecule type" value="Genomic_DNA"/>
</dbReference>